<accession>A0A445BN63</accession>
<dbReference type="CDD" id="cd21669">
    <property type="entry name" value="SMP_SF"/>
    <property type="match status" value="1"/>
</dbReference>
<feature type="region of interest" description="Disordered" evidence="1">
    <location>
        <begin position="24"/>
        <end position="45"/>
    </location>
</feature>
<dbReference type="Proteomes" id="UP000289738">
    <property type="component" value="Chromosome A09"/>
</dbReference>
<organism evidence="2 3">
    <name type="scientific">Arachis hypogaea</name>
    <name type="common">Peanut</name>
    <dbReference type="NCBI Taxonomy" id="3818"/>
    <lineage>
        <taxon>Eukaryota</taxon>
        <taxon>Viridiplantae</taxon>
        <taxon>Streptophyta</taxon>
        <taxon>Embryophyta</taxon>
        <taxon>Tracheophyta</taxon>
        <taxon>Spermatophyta</taxon>
        <taxon>Magnoliopsida</taxon>
        <taxon>eudicotyledons</taxon>
        <taxon>Gunneridae</taxon>
        <taxon>Pentapetalae</taxon>
        <taxon>rosids</taxon>
        <taxon>fabids</taxon>
        <taxon>Fabales</taxon>
        <taxon>Fabaceae</taxon>
        <taxon>Papilionoideae</taxon>
        <taxon>50 kb inversion clade</taxon>
        <taxon>dalbergioids sensu lato</taxon>
        <taxon>Dalbergieae</taxon>
        <taxon>Pterocarpus clade</taxon>
        <taxon>Arachis</taxon>
    </lineage>
</organism>
<sequence>MPRLLPASFVSISQTLTPNLQRIKVQSEAASSSPTLESTDQRRSYRHGERQRELLLLRRLRKPTVFRRRAELLLLLLLLRRVRRRAILFMSSIQRLMKEERHCSVTIYRLASTSSKLTKKCMYEVIQKVGSSIRSCGYGQSEINQYDANFQGVKCGIYGANCPGWIISMEITFIFRDEHNADPVVAVEFLAKYCKRAVVTLGHNGCIAKHGKEQILNMGFNWDTSDMSILMLAKLAKPLMGTTRIMINSLHIKGDLLITPILDGKALMYSFSSKPEVRIEIAFGSGGTEVPGVSSWLVRLGGFIFEKAHVYHFWHNSIHFEIIKSR</sequence>
<evidence type="ECO:0000313" key="3">
    <source>
        <dbReference type="Proteomes" id="UP000289738"/>
    </source>
</evidence>
<proteinExistence type="predicted"/>
<evidence type="ECO:0000256" key="1">
    <source>
        <dbReference type="SAM" id="MobiDB-lite"/>
    </source>
</evidence>
<protein>
    <submittedName>
        <fullName evidence="2">Uncharacterized protein</fullName>
    </submittedName>
</protein>
<reference evidence="2 3" key="1">
    <citation type="submission" date="2019-01" db="EMBL/GenBank/DDBJ databases">
        <title>Sequencing of cultivated peanut Arachis hypogaea provides insights into genome evolution and oil improvement.</title>
        <authorList>
            <person name="Chen X."/>
        </authorList>
    </citation>
    <scope>NUCLEOTIDE SEQUENCE [LARGE SCALE GENOMIC DNA]</scope>
    <source>
        <strain evidence="3">cv. Fuhuasheng</strain>
        <tissue evidence="2">Leaves</tissue>
    </source>
</reference>
<name>A0A445BN63_ARAHY</name>
<feature type="compositionally biased region" description="Polar residues" evidence="1">
    <location>
        <begin position="28"/>
        <end position="38"/>
    </location>
</feature>
<comment type="caution">
    <text evidence="2">The sequence shown here is derived from an EMBL/GenBank/DDBJ whole genome shotgun (WGS) entry which is preliminary data.</text>
</comment>
<dbReference type="PANTHER" id="PTHR47264">
    <property type="entry name" value="OS01G0128800 PROTEIN"/>
    <property type="match status" value="1"/>
</dbReference>
<gene>
    <name evidence="2" type="ORF">Ahy_A09g045800</name>
</gene>
<dbReference type="PANTHER" id="PTHR47264:SF2">
    <property type="entry name" value="PLANT SYNAPTOTAGMIN"/>
    <property type="match status" value="1"/>
</dbReference>
<keyword evidence="3" id="KW-1185">Reference proteome</keyword>
<evidence type="ECO:0000313" key="2">
    <source>
        <dbReference type="EMBL" id="RYR40123.1"/>
    </source>
</evidence>
<dbReference type="AlphaFoldDB" id="A0A445BN63"/>
<dbReference type="STRING" id="3818.A0A445BN63"/>
<dbReference type="EMBL" id="SDMP01000009">
    <property type="protein sequence ID" value="RYR40123.1"/>
    <property type="molecule type" value="Genomic_DNA"/>
</dbReference>